<dbReference type="GO" id="GO:0009451">
    <property type="term" value="P:RNA modification"/>
    <property type="evidence" value="ECO:0007669"/>
    <property type="project" value="InterPro"/>
</dbReference>
<name>A0A7J7CPY6_TRIWF</name>
<accession>A0A7J7CPY6</accession>
<reference evidence="4 5" key="1">
    <citation type="journal article" date="2020" name="Nat. Commun.">
        <title>Genome of Tripterygium wilfordii and identification of cytochrome P450 involved in triptolide biosynthesis.</title>
        <authorList>
            <person name="Tu L."/>
            <person name="Su P."/>
            <person name="Zhang Z."/>
            <person name="Gao L."/>
            <person name="Wang J."/>
            <person name="Hu T."/>
            <person name="Zhou J."/>
            <person name="Zhang Y."/>
            <person name="Zhao Y."/>
            <person name="Liu Y."/>
            <person name="Song Y."/>
            <person name="Tong Y."/>
            <person name="Lu Y."/>
            <person name="Yang J."/>
            <person name="Xu C."/>
            <person name="Jia M."/>
            <person name="Peters R.J."/>
            <person name="Huang L."/>
            <person name="Gao W."/>
        </authorList>
    </citation>
    <scope>NUCLEOTIDE SEQUENCE [LARGE SCALE GENOMIC DNA]</scope>
    <source>
        <strain evidence="5">cv. XIE 37</strain>
        <tissue evidence="4">Leaf</tissue>
    </source>
</reference>
<evidence type="ECO:0000256" key="1">
    <source>
        <dbReference type="ARBA" id="ARBA00022737"/>
    </source>
</evidence>
<dbReference type="EMBL" id="JAAARO010000014">
    <property type="protein sequence ID" value="KAF5736140.1"/>
    <property type="molecule type" value="Genomic_DNA"/>
</dbReference>
<dbReference type="PANTHER" id="PTHR47926:SF544">
    <property type="entry name" value="PENTACOTRIPEPTIDE-REPEAT REGION OF PRORP DOMAIN-CONTAINING PROTEIN"/>
    <property type="match status" value="1"/>
</dbReference>
<feature type="repeat" description="PPR" evidence="3">
    <location>
        <begin position="822"/>
        <end position="856"/>
    </location>
</feature>
<dbReference type="FunFam" id="1.25.40.10:FF:000073">
    <property type="entry name" value="Pentatricopeptide repeat-containing protein chloroplastic"/>
    <property type="match status" value="1"/>
</dbReference>
<dbReference type="Pfam" id="PF13812">
    <property type="entry name" value="PPR_3"/>
    <property type="match status" value="1"/>
</dbReference>
<dbReference type="Pfam" id="PF20431">
    <property type="entry name" value="E_motif"/>
    <property type="match status" value="1"/>
</dbReference>
<comment type="similarity">
    <text evidence="2">Belongs to the PPR family. PCMP-E subfamily.</text>
</comment>
<feature type="repeat" description="PPR" evidence="3">
    <location>
        <begin position="592"/>
        <end position="626"/>
    </location>
</feature>
<dbReference type="PANTHER" id="PTHR47926">
    <property type="entry name" value="PENTATRICOPEPTIDE REPEAT-CONTAINING PROTEIN"/>
    <property type="match status" value="1"/>
</dbReference>
<dbReference type="InterPro" id="IPR046960">
    <property type="entry name" value="PPR_At4g14850-like_plant"/>
</dbReference>
<comment type="caution">
    <text evidence="4">The sequence shown here is derived from an EMBL/GenBank/DDBJ whole genome shotgun (WGS) entry which is preliminary data.</text>
</comment>
<dbReference type="InterPro" id="IPR046848">
    <property type="entry name" value="E_motif"/>
</dbReference>
<feature type="repeat" description="PPR" evidence="3">
    <location>
        <begin position="218"/>
        <end position="252"/>
    </location>
</feature>
<feature type="repeat" description="PPR" evidence="3">
    <location>
        <begin position="522"/>
        <end position="556"/>
    </location>
</feature>
<protein>
    <submittedName>
        <fullName evidence="4">Pentatricopeptide repeat-containing protein</fullName>
    </submittedName>
</protein>
<dbReference type="Pfam" id="PF01535">
    <property type="entry name" value="PPR"/>
    <property type="match status" value="8"/>
</dbReference>
<keyword evidence="5" id="KW-1185">Reference proteome</keyword>
<dbReference type="FunFam" id="1.25.40.10:FF:000344">
    <property type="entry name" value="Pentatricopeptide repeat-containing protein"/>
    <property type="match status" value="1"/>
</dbReference>
<dbReference type="OrthoDB" id="1902039at2759"/>
<dbReference type="NCBIfam" id="TIGR00756">
    <property type="entry name" value="PPR"/>
    <property type="match status" value="8"/>
</dbReference>
<proteinExistence type="inferred from homology"/>
<feature type="repeat" description="PPR" evidence="3">
    <location>
        <begin position="756"/>
        <end position="790"/>
    </location>
</feature>
<dbReference type="AlphaFoldDB" id="A0A7J7CPY6"/>
<feature type="repeat" description="PPR" evidence="3">
    <location>
        <begin position="320"/>
        <end position="354"/>
    </location>
</feature>
<dbReference type="FunFam" id="1.25.40.10:FF:000090">
    <property type="entry name" value="Pentatricopeptide repeat-containing protein, chloroplastic"/>
    <property type="match status" value="1"/>
</dbReference>
<dbReference type="PROSITE" id="PS51375">
    <property type="entry name" value="PPR"/>
    <property type="match status" value="8"/>
</dbReference>
<dbReference type="Pfam" id="PF13041">
    <property type="entry name" value="PPR_2"/>
    <property type="match status" value="2"/>
</dbReference>
<dbReference type="FunFam" id="1.25.40.10:FF:000361">
    <property type="entry name" value="Pentatricopeptide repeat-containing protein chloroplastic"/>
    <property type="match status" value="1"/>
</dbReference>
<dbReference type="GO" id="GO:0003729">
    <property type="term" value="F:mRNA binding"/>
    <property type="evidence" value="ECO:0007669"/>
    <property type="project" value="UniProtKB-ARBA"/>
</dbReference>
<evidence type="ECO:0000313" key="5">
    <source>
        <dbReference type="Proteomes" id="UP000593562"/>
    </source>
</evidence>
<feature type="repeat" description="PPR" evidence="3">
    <location>
        <begin position="857"/>
        <end position="891"/>
    </location>
</feature>
<feature type="repeat" description="PPR" evidence="3">
    <location>
        <begin position="421"/>
        <end position="455"/>
    </location>
</feature>
<evidence type="ECO:0000256" key="3">
    <source>
        <dbReference type="PROSITE-ProRule" id="PRU00708"/>
    </source>
</evidence>
<dbReference type="Proteomes" id="UP000593562">
    <property type="component" value="Unassembled WGS sequence"/>
</dbReference>
<dbReference type="InterPro" id="IPR011990">
    <property type="entry name" value="TPR-like_helical_dom_sf"/>
</dbReference>
<evidence type="ECO:0000313" key="4">
    <source>
        <dbReference type="EMBL" id="KAF5736140.1"/>
    </source>
</evidence>
<evidence type="ECO:0000256" key="2">
    <source>
        <dbReference type="ARBA" id="ARBA00061659"/>
    </source>
</evidence>
<keyword evidence="1" id="KW-0677">Repeat</keyword>
<dbReference type="InterPro" id="IPR002885">
    <property type="entry name" value="PPR_rpt"/>
</dbReference>
<organism evidence="4 5">
    <name type="scientific">Tripterygium wilfordii</name>
    <name type="common">Thunder God vine</name>
    <dbReference type="NCBI Taxonomy" id="458696"/>
    <lineage>
        <taxon>Eukaryota</taxon>
        <taxon>Viridiplantae</taxon>
        <taxon>Streptophyta</taxon>
        <taxon>Embryophyta</taxon>
        <taxon>Tracheophyta</taxon>
        <taxon>Spermatophyta</taxon>
        <taxon>Magnoliopsida</taxon>
        <taxon>eudicotyledons</taxon>
        <taxon>Gunneridae</taxon>
        <taxon>Pentapetalae</taxon>
        <taxon>rosids</taxon>
        <taxon>fabids</taxon>
        <taxon>Celastrales</taxon>
        <taxon>Celastraceae</taxon>
        <taxon>Tripterygium</taxon>
    </lineage>
</organism>
<dbReference type="InParanoid" id="A0A7J7CPY6"/>
<gene>
    <name evidence="4" type="ORF">HS088_TW14G00275</name>
</gene>
<dbReference type="Gene3D" id="1.25.40.10">
    <property type="entry name" value="Tetratricopeptide repeat domain"/>
    <property type="match status" value="6"/>
</dbReference>
<sequence>MFFNSPWRFLSHFSLRHLSPSLFRFSNYFSSRSEVPLIKDITNPSIHLSAGNSASLGFSRSLKMCNNVRDLNPLKCLLIVLGLIKNELLLGEFISSSFRLGAPDIALSVFRTIDKPSLFLGNLIFRGLSNRGLYDELLNVYIGCRFAGCPSDDFTFPFVIKACSALGAFGVGKAIHGFALRTGFDRNVVIQTALIDLYGKRGHTATARAIVDEIPQPDLVSWNALIAGYSLNGLDQEALEVLRHIFEAGLKPNLSTLASIIPVCTRLGCVSIGKSLHGYAVRLGYFLNEFLAPALISMYAGYVELSTSRKLFDSLLEKKNVNVWNAMIWAYVYGCWPFKAFEMFQQMLQAGVQPNPITFVSILPSCELHNSIFYGESLHAFVVKHGVENQLSVQTALVSVYSKLGDVSAAEFLFDGMHCRILLSWNAMLSGYSQNGQWHSCWAIFCEMLFAGCNPDAISIVSVLSACSKMEAVLPGESVHAFSVRRGIDLDLNVSNALLAFYSACHEISSCFMLFQQMTSKDVVSWNTLISGCIHSGEPERVLPLLHQMQNDVMKMDLVTLITILPTCGGSDNLKQGMVMHCYAIKTGYASDVSLANALISMYCKCGDLDSGRSLFEVMPERSVVSWNALITGFRYNNQPNKTMLFFSQMIKEDEKPDSVTLLNILPVCHTQSQGKSMHAFAVRAGILRDTPLFTSLMVMYARFQNMKSCIVLFEVGKKEGVSLWNAFISLLVQMENAEKAVATFRDLLQMGLKRDSITYLSLIAACVQLNDLNLADSVLAHVIREGFEKDLAVSNAFVNLYARCGSILKAERMFECLLSKDAVSWSVMINSYGLHGDCEAALELFSQMQISGVRPNGITFLSLLSACSHAGLVDQGRVVFNSMEKHGISPSLEHYACIVDLLGRTGHLNEAYETVKRLPCNPSVSLLESLLGACRNYGNIELGEKVAYMLFDMDSENPVPYVMLHNIYAAAGRWIDADNIRSYLEGRQLKKPPGFSLVSRNGQDI</sequence>